<accession>A0ABR7CG45</accession>
<evidence type="ECO:0000313" key="3">
    <source>
        <dbReference type="Proteomes" id="UP000600600"/>
    </source>
</evidence>
<dbReference type="Proteomes" id="UP000600600">
    <property type="component" value="Unassembled WGS sequence"/>
</dbReference>
<protein>
    <submittedName>
        <fullName evidence="2">DUF5017 domain-containing protein</fullName>
    </submittedName>
</protein>
<dbReference type="RefSeq" id="WP_186968296.1">
    <property type="nucleotide sequence ID" value="NZ_JACOOE010000012.1"/>
</dbReference>
<name>A0ABR7CG45_9BACE</name>
<dbReference type="PROSITE" id="PS51257">
    <property type="entry name" value="PROKAR_LIPOPROTEIN"/>
    <property type="match status" value="1"/>
</dbReference>
<organism evidence="2 3">
    <name type="scientific">Bacteroides difficilis</name>
    <dbReference type="NCBI Taxonomy" id="2763021"/>
    <lineage>
        <taxon>Bacteria</taxon>
        <taxon>Pseudomonadati</taxon>
        <taxon>Bacteroidota</taxon>
        <taxon>Bacteroidia</taxon>
        <taxon>Bacteroidales</taxon>
        <taxon>Bacteroidaceae</taxon>
        <taxon>Bacteroides</taxon>
    </lineage>
</organism>
<evidence type="ECO:0000313" key="2">
    <source>
        <dbReference type="EMBL" id="MBC5606755.1"/>
    </source>
</evidence>
<dbReference type="EMBL" id="JACOOE010000012">
    <property type="protein sequence ID" value="MBC5606755.1"/>
    <property type="molecule type" value="Genomic_DNA"/>
</dbReference>
<reference evidence="2 3" key="1">
    <citation type="submission" date="2020-08" db="EMBL/GenBank/DDBJ databases">
        <title>Genome public.</title>
        <authorList>
            <person name="Liu C."/>
            <person name="Sun Q."/>
        </authorList>
    </citation>
    <scope>NUCLEOTIDE SEQUENCE [LARGE SCALE GENOMIC DNA]</scope>
    <source>
        <strain evidence="2 3">M27</strain>
    </source>
</reference>
<sequence length="348" mass="39128">MKTRFYIFSILFLSLMSCDKDIERDLNVSVQAFAEGGEMIDGTFVVKKSVPVTFKINGEPDFITVFNGESGHMYDRRSMTELPEGAISSKFSCAFYTQYENNAENTFRVYLSTSYEGLTKSQAQDKLNLNAEGVWIDISEKCNIPKGRNDKTYNTVGGYSVVEVSLDEYLSSPSLTIAFLYDVTTDAIRPRWEVHDFKIVATDIEAGSTSELTASSIGFSPFYENVSEADAYKTVTNNAGGFWNLSKISSSGTQASGSIKYNGMMGIHSRSKNKDEILDRSWLISKPFSLRAYQPDSGEAIKTITESQDEYTHTYSKVGDYKVSFIFVNENFQYRQECVKHINIKVTD</sequence>
<proteinExistence type="predicted"/>
<dbReference type="Pfam" id="PF16409">
    <property type="entry name" value="DUF5017"/>
    <property type="match status" value="1"/>
</dbReference>
<comment type="caution">
    <text evidence="2">The sequence shown here is derived from an EMBL/GenBank/DDBJ whole genome shotgun (WGS) entry which is preliminary data.</text>
</comment>
<gene>
    <name evidence="2" type="ORF">H8S67_19115</name>
</gene>
<keyword evidence="3" id="KW-1185">Reference proteome</keyword>
<evidence type="ECO:0000259" key="1">
    <source>
        <dbReference type="Pfam" id="PF16409"/>
    </source>
</evidence>
<feature type="domain" description="DUF5017" evidence="1">
    <location>
        <begin position="45"/>
        <end position="210"/>
    </location>
</feature>
<dbReference type="InterPro" id="IPR032185">
    <property type="entry name" value="DUF5017"/>
</dbReference>